<dbReference type="AlphaFoldDB" id="K7LE23"/>
<dbReference type="InParanoid" id="K7LE23"/>
<dbReference type="PaxDb" id="3847-GLYMA09G27760.1"/>
<keyword evidence="4" id="KW-1185">Reference proteome</keyword>
<dbReference type="Gramene" id="KRH38682">
    <property type="protein sequence ID" value="KRH38682"/>
    <property type="gene ID" value="GLYMA_09G151300"/>
</dbReference>
<organism evidence="3">
    <name type="scientific">Glycine max</name>
    <name type="common">Soybean</name>
    <name type="synonym">Glycine hispida</name>
    <dbReference type="NCBI Taxonomy" id="3847"/>
    <lineage>
        <taxon>Eukaryota</taxon>
        <taxon>Viridiplantae</taxon>
        <taxon>Streptophyta</taxon>
        <taxon>Embryophyta</taxon>
        <taxon>Tracheophyta</taxon>
        <taxon>Spermatophyta</taxon>
        <taxon>Magnoliopsida</taxon>
        <taxon>eudicotyledons</taxon>
        <taxon>Gunneridae</taxon>
        <taxon>Pentapetalae</taxon>
        <taxon>rosids</taxon>
        <taxon>fabids</taxon>
        <taxon>Fabales</taxon>
        <taxon>Fabaceae</taxon>
        <taxon>Papilionoideae</taxon>
        <taxon>50 kb inversion clade</taxon>
        <taxon>NPAAA clade</taxon>
        <taxon>indigoferoid/millettioid clade</taxon>
        <taxon>Phaseoleae</taxon>
        <taxon>Glycine</taxon>
        <taxon>Glycine subgen. Soja</taxon>
    </lineage>
</organism>
<accession>K7LE23</accession>
<evidence type="ECO:0000313" key="3">
    <source>
        <dbReference type="EnsemblPlants" id="KRH38682"/>
    </source>
</evidence>
<name>K7LE23_SOYBN</name>
<reference evidence="2 3" key="1">
    <citation type="journal article" date="2010" name="Nature">
        <title>Genome sequence of the palaeopolyploid soybean.</title>
        <authorList>
            <person name="Schmutz J."/>
            <person name="Cannon S.B."/>
            <person name="Schlueter J."/>
            <person name="Ma J."/>
            <person name="Mitros T."/>
            <person name="Nelson W."/>
            <person name="Hyten D.L."/>
            <person name="Song Q."/>
            <person name="Thelen J.J."/>
            <person name="Cheng J."/>
            <person name="Xu D."/>
            <person name="Hellsten U."/>
            <person name="May G.D."/>
            <person name="Yu Y."/>
            <person name="Sakurai T."/>
            <person name="Umezawa T."/>
            <person name="Bhattacharyya M.K."/>
            <person name="Sandhu D."/>
            <person name="Valliyodan B."/>
            <person name="Lindquist E."/>
            <person name="Peto M."/>
            <person name="Grant D."/>
            <person name="Shu S."/>
            <person name="Goodstein D."/>
            <person name="Barry K."/>
            <person name="Futrell-Griggs M."/>
            <person name="Abernathy B."/>
            <person name="Du J."/>
            <person name="Tian Z."/>
            <person name="Zhu L."/>
            <person name="Gill N."/>
            <person name="Joshi T."/>
            <person name="Libault M."/>
            <person name="Sethuraman A."/>
            <person name="Zhang X.-C."/>
            <person name="Shinozaki K."/>
            <person name="Nguyen H.T."/>
            <person name="Wing R.A."/>
            <person name="Cregan P."/>
            <person name="Specht J."/>
            <person name="Grimwood J."/>
            <person name="Rokhsar D."/>
            <person name="Stacey G."/>
            <person name="Shoemaker R.C."/>
            <person name="Jackson S.A."/>
        </authorList>
    </citation>
    <scope>NUCLEOTIDE SEQUENCE [LARGE SCALE GENOMIC DNA]</scope>
    <source>
        <strain evidence="3">cv. Williams 82</strain>
        <tissue evidence="2">Callus</tissue>
    </source>
</reference>
<feature type="chain" id="PRO_5014581116" evidence="1">
    <location>
        <begin position="29"/>
        <end position="142"/>
    </location>
</feature>
<dbReference type="STRING" id="3847.K7LE23"/>
<dbReference type="eggNOG" id="KOG0032">
    <property type="taxonomic scope" value="Eukaryota"/>
</dbReference>
<dbReference type="HOGENOM" id="CLU_1819324_0_0_1"/>
<protein>
    <submittedName>
        <fullName evidence="2 3">Uncharacterized protein</fullName>
    </submittedName>
</protein>
<reference evidence="2" key="3">
    <citation type="submission" date="2018-07" db="EMBL/GenBank/DDBJ databases">
        <title>WGS assembly of Glycine max.</title>
        <authorList>
            <person name="Schmutz J."/>
            <person name="Cannon S."/>
            <person name="Schlueter J."/>
            <person name="Ma J."/>
            <person name="Mitros T."/>
            <person name="Nelson W."/>
            <person name="Hyten D."/>
            <person name="Song Q."/>
            <person name="Thelen J."/>
            <person name="Cheng J."/>
            <person name="Xu D."/>
            <person name="Hellsten U."/>
            <person name="May G."/>
            <person name="Yu Y."/>
            <person name="Sakurai T."/>
            <person name="Umezawa T."/>
            <person name="Bhattacharyya M."/>
            <person name="Sandhu D."/>
            <person name="Valliyodan B."/>
            <person name="Lindquist E."/>
            <person name="Peto M."/>
            <person name="Grant D."/>
            <person name="Shu S."/>
            <person name="Goodstein D."/>
            <person name="Barry K."/>
            <person name="Futrell-Griggs M."/>
            <person name="Abernathy B."/>
            <person name="Du J."/>
            <person name="Tian Z."/>
            <person name="Zhu L."/>
            <person name="Gill N."/>
            <person name="Joshi T."/>
            <person name="Libault M."/>
            <person name="Sethuraman A."/>
            <person name="Zhang X."/>
            <person name="Shinozaki K."/>
            <person name="Nguyen H."/>
            <person name="Wing R."/>
            <person name="Cregan P."/>
            <person name="Specht J."/>
            <person name="Grimwood J."/>
            <person name="Rokhsar D."/>
            <person name="Stacey G."/>
            <person name="Shoemaker R."/>
            <person name="Jackson S."/>
        </authorList>
    </citation>
    <scope>NUCLEOTIDE SEQUENCE</scope>
    <source>
        <tissue evidence="2">Callus</tissue>
    </source>
</reference>
<dbReference type="Proteomes" id="UP000008827">
    <property type="component" value="Chromosome 9"/>
</dbReference>
<evidence type="ECO:0000313" key="2">
    <source>
        <dbReference type="EMBL" id="KRH38682.1"/>
    </source>
</evidence>
<reference evidence="3" key="2">
    <citation type="submission" date="2018-02" db="UniProtKB">
        <authorList>
            <consortium name="EnsemblPlants"/>
        </authorList>
    </citation>
    <scope>IDENTIFICATION</scope>
    <source>
        <strain evidence="3">Williams 82</strain>
    </source>
</reference>
<evidence type="ECO:0000256" key="1">
    <source>
        <dbReference type="SAM" id="SignalP"/>
    </source>
</evidence>
<sequence length="142" mass="16392">MKGIMAFSHIFVVSSLILLICILLPSESEPGIFRQILLGKLDFHSERHPWIVDDNIAPNKPLDSAVLSRLKQFSAMNKLKKMALRMYFNVLKETKFRIGYFSNKFSSMSSQFSLVLKVITKQVRLKLVPRVLSNFFSFSFDK</sequence>
<keyword evidence="1" id="KW-0732">Signal</keyword>
<dbReference type="EMBL" id="CM000842">
    <property type="protein sequence ID" value="KRH38682.1"/>
    <property type="molecule type" value="Genomic_DNA"/>
</dbReference>
<dbReference type="EnsemblPlants" id="KRH38682">
    <property type="protein sequence ID" value="KRH38682"/>
    <property type="gene ID" value="GLYMA_09G151300"/>
</dbReference>
<evidence type="ECO:0000313" key="4">
    <source>
        <dbReference type="Proteomes" id="UP000008827"/>
    </source>
</evidence>
<proteinExistence type="predicted"/>
<gene>
    <name evidence="2" type="ORF">GLYMA_09G151300</name>
</gene>
<feature type="signal peptide" evidence="1">
    <location>
        <begin position="1"/>
        <end position="28"/>
    </location>
</feature>